<sequence>MDFRYTPEQADLKRRAAEYARLLMRYEDQSEQAGGPLPAETVRELTRAAMDAGVYAINMPVEFGGPGLSLLD</sequence>
<dbReference type="InterPro" id="IPR037069">
    <property type="entry name" value="AcylCoA_DH/ox_N_sf"/>
</dbReference>
<evidence type="ECO:0000313" key="2">
    <source>
        <dbReference type="EMBL" id="RAG81064.1"/>
    </source>
</evidence>
<dbReference type="GO" id="GO:0016627">
    <property type="term" value="F:oxidoreductase activity, acting on the CH-CH group of donors"/>
    <property type="evidence" value="ECO:0007669"/>
    <property type="project" value="InterPro"/>
</dbReference>
<dbReference type="Gene3D" id="1.10.540.10">
    <property type="entry name" value="Acyl-CoA dehydrogenase/oxidase, N-terminal domain"/>
    <property type="match status" value="1"/>
</dbReference>
<evidence type="ECO:0000259" key="1">
    <source>
        <dbReference type="Pfam" id="PF02771"/>
    </source>
</evidence>
<dbReference type="OrthoDB" id="571684at2"/>
<keyword evidence="3" id="KW-1185">Reference proteome</keyword>
<name>A0A2X0I839_9ACTN</name>
<dbReference type="Proteomes" id="UP000248889">
    <property type="component" value="Unassembled WGS sequence"/>
</dbReference>
<gene>
    <name evidence="2" type="ORF">DN069_34875</name>
</gene>
<feature type="domain" description="Acyl-CoA dehydrogenase/oxidase N-terminal" evidence="1">
    <location>
        <begin position="6"/>
        <end position="71"/>
    </location>
</feature>
<dbReference type="InterPro" id="IPR013786">
    <property type="entry name" value="AcylCoA_DH/ox_N"/>
</dbReference>
<protein>
    <submittedName>
        <fullName evidence="2">Acyl-CoA dehydrogenase</fullName>
    </submittedName>
</protein>
<dbReference type="Pfam" id="PF02771">
    <property type="entry name" value="Acyl-CoA_dh_N"/>
    <property type="match status" value="1"/>
</dbReference>
<reference evidence="2 3" key="1">
    <citation type="submission" date="2018-06" db="EMBL/GenBank/DDBJ databases">
        <title>Streptacidiphilus pinicola sp. nov., isolated from pine grove soil.</title>
        <authorList>
            <person name="Roh S.G."/>
            <person name="Park S."/>
            <person name="Kim M.-K."/>
            <person name="Yun B.-R."/>
            <person name="Park J."/>
            <person name="Kim M.J."/>
            <person name="Kim Y.S."/>
            <person name="Kim S.B."/>
        </authorList>
    </citation>
    <scope>NUCLEOTIDE SEQUENCE [LARGE SCALE GENOMIC DNA]</scope>
    <source>
        <strain evidence="2 3">MMS16-CNU450</strain>
    </source>
</reference>
<dbReference type="InterPro" id="IPR009100">
    <property type="entry name" value="AcylCoA_DH/oxidase_NM_dom_sf"/>
</dbReference>
<organism evidence="2 3">
    <name type="scientific">Streptacidiphilus pinicola</name>
    <dbReference type="NCBI Taxonomy" id="2219663"/>
    <lineage>
        <taxon>Bacteria</taxon>
        <taxon>Bacillati</taxon>
        <taxon>Actinomycetota</taxon>
        <taxon>Actinomycetes</taxon>
        <taxon>Kitasatosporales</taxon>
        <taxon>Streptomycetaceae</taxon>
        <taxon>Streptacidiphilus</taxon>
    </lineage>
</organism>
<dbReference type="EMBL" id="QKYN01000181">
    <property type="protein sequence ID" value="RAG81064.1"/>
    <property type="molecule type" value="Genomic_DNA"/>
</dbReference>
<dbReference type="RefSeq" id="WP_133260145.1">
    <property type="nucleotide sequence ID" value="NZ_QKYN01000181.1"/>
</dbReference>
<dbReference type="SUPFAM" id="SSF56645">
    <property type="entry name" value="Acyl-CoA dehydrogenase NM domain-like"/>
    <property type="match status" value="1"/>
</dbReference>
<dbReference type="GO" id="GO:0050660">
    <property type="term" value="F:flavin adenine dinucleotide binding"/>
    <property type="evidence" value="ECO:0007669"/>
    <property type="project" value="InterPro"/>
</dbReference>
<accession>A0A2X0I839</accession>
<proteinExistence type="predicted"/>
<comment type="caution">
    <text evidence="2">The sequence shown here is derived from an EMBL/GenBank/DDBJ whole genome shotgun (WGS) entry which is preliminary data.</text>
</comment>
<evidence type="ECO:0000313" key="3">
    <source>
        <dbReference type="Proteomes" id="UP000248889"/>
    </source>
</evidence>
<feature type="non-terminal residue" evidence="2">
    <location>
        <position position="72"/>
    </location>
</feature>
<dbReference type="AlphaFoldDB" id="A0A2X0I839"/>